<protein>
    <submittedName>
        <fullName evidence="2">Heterokaryon incompatibility protein-domain-containing protein</fullName>
    </submittedName>
</protein>
<accession>A0A9P9DSV0</accession>
<dbReference type="Pfam" id="PF06985">
    <property type="entry name" value="HET"/>
    <property type="match status" value="1"/>
</dbReference>
<dbReference type="InterPro" id="IPR010730">
    <property type="entry name" value="HET"/>
</dbReference>
<dbReference type="AlphaFoldDB" id="A0A9P9DSV0"/>
<organism evidence="2 3">
    <name type="scientific">Dactylonectria macrodidyma</name>
    <dbReference type="NCBI Taxonomy" id="307937"/>
    <lineage>
        <taxon>Eukaryota</taxon>
        <taxon>Fungi</taxon>
        <taxon>Dikarya</taxon>
        <taxon>Ascomycota</taxon>
        <taxon>Pezizomycotina</taxon>
        <taxon>Sordariomycetes</taxon>
        <taxon>Hypocreomycetidae</taxon>
        <taxon>Hypocreales</taxon>
        <taxon>Nectriaceae</taxon>
        <taxon>Dactylonectria</taxon>
    </lineage>
</organism>
<dbReference type="Pfam" id="PF26639">
    <property type="entry name" value="Het-6_barrel"/>
    <property type="match status" value="2"/>
</dbReference>
<proteinExistence type="predicted"/>
<evidence type="ECO:0000313" key="3">
    <source>
        <dbReference type="Proteomes" id="UP000738349"/>
    </source>
</evidence>
<dbReference type="PANTHER" id="PTHR24148:SF73">
    <property type="entry name" value="HET DOMAIN PROTEIN (AFU_ORTHOLOGUE AFUA_8G01020)"/>
    <property type="match status" value="1"/>
</dbReference>
<gene>
    <name evidence="2" type="ORF">EDB81DRAFT_812861</name>
</gene>
<dbReference type="EMBL" id="JAGMUV010000022">
    <property type="protein sequence ID" value="KAH7124394.1"/>
    <property type="molecule type" value="Genomic_DNA"/>
</dbReference>
<evidence type="ECO:0000259" key="1">
    <source>
        <dbReference type="Pfam" id="PF06985"/>
    </source>
</evidence>
<feature type="domain" description="Heterokaryon incompatibility" evidence="1">
    <location>
        <begin position="63"/>
        <end position="234"/>
    </location>
</feature>
<name>A0A9P9DSV0_9HYPO</name>
<sequence>METPSINLDSSGKTSQNCGLFSYKKLKSPKSQIRLLTLHPSNEYARPIDCSIQDADIDKPTPYKALSYCWGKGDKSHSVSIDKAALDITESLDSAMRHMRHQNEPIIVWIDQICINQSDDNEKNDQVEMMTRIYSKAEQVLVWLGPADQGSDDAMDLYAEVGDTICKTGLQYYCNRDMFSLVDAAVHRKDPGDQLWQKVSEVQSLTRELLLPCLQAMVDWDRRYWFTRVWVVQEFCVGVDPWFICGHKRIPVDYVKTTRLFLGIGETPEFLAAVRKLGEDKLPLLQALNNQDPTPAFFSARTWRQKYDRGESPGDTLLELLRKTYVSRGANATEKKDRIFSLLGISNDADRLGIHIDYKRTEAQVLTDAAKVMIEKGNLAVLSYVQFPRDVGGLPSWAPDWRSNLRPSFYPYQEVSLEDEHYFKPSGDRSPAVLPGFDNTAIGLGGFVVDTVEDVGSIWKDDSSAKDPLRHQSFLCQIRFLCRLSAAKNQPIYASRQRRDEAEWRVPIADIWEANEPGSGARQRATGRAMKALAEFRHQLAWFECVGLVRSAVAPDNREPSMYRLSMSKMSGMRPFVTYWGYVGIGSPGMCPGDVLVILFGARVCSILRPTGMGANMAKRYVYIGEAYCDGVMDGELLGRRWEEVFYLV</sequence>
<dbReference type="PANTHER" id="PTHR24148">
    <property type="entry name" value="ANKYRIN REPEAT DOMAIN-CONTAINING PROTEIN 39 HOMOLOG-RELATED"/>
    <property type="match status" value="1"/>
</dbReference>
<comment type="caution">
    <text evidence="2">The sequence shown here is derived from an EMBL/GenBank/DDBJ whole genome shotgun (WGS) entry which is preliminary data.</text>
</comment>
<reference evidence="2" key="1">
    <citation type="journal article" date="2021" name="Nat. Commun.">
        <title>Genetic determinants of endophytism in the Arabidopsis root mycobiome.</title>
        <authorList>
            <person name="Mesny F."/>
            <person name="Miyauchi S."/>
            <person name="Thiergart T."/>
            <person name="Pickel B."/>
            <person name="Atanasova L."/>
            <person name="Karlsson M."/>
            <person name="Huettel B."/>
            <person name="Barry K.W."/>
            <person name="Haridas S."/>
            <person name="Chen C."/>
            <person name="Bauer D."/>
            <person name="Andreopoulos W."/>
            <person name="Pangilinan J."/>
            <person name="LaButti K."/>
            <person name="Riley R."/>
            <person name="Lipzen A."/>
            <person name="Clum A."/>
            <person name="Drula E."/>
            <person name="Henrissat B."/>
            <person name="Kohler A."/>
            <person name="Grigoriev I.V."/>
            <person name="Martin F.M."/>
            <person name="Hacquard S."/>
        </authorList>
    </citation>
    <scope>NUCLEOTIDE SEQUENCE</scope>
    <source>
        <strain evidence="2">MPI-CAGE-AT-0147</strain>
    </source>
</reference>
<dbReference type="InterPro" id="IPR052895">
    <property type="entry name" value="HetReg/Transcr_Mod"/>
</dbReference>
<dbReference type="Proteomes" id="UP000738349">
    <property type="component" value="Unassembled WGS sequence"/>
</dbReference>
<evidence type="ECO:0000313" key="2">
    <source>
        <dbReference type="EMBL" id="KAH7124394.1"/>
    </source>
</evidence>
<keyword evidence="3" id="KW-1185">Reference proteome</keyword>
<dbReference type="OrthoDB" id="4587016at2759"/>